<accession>A0A3B0VCX8</accession>
<dbReference type="NCBIfam" id="TIGR01730">
    <property type="entry name" value="RND_mfp"/>
    <property type="match status" value="1"/>
</dbReference>
<dbReference type="SUPFAM" id="SSF111369">
    <property type="entry name" value="HlyD-like secretion proteins"/>
    <property type="match status" value="1"/>
</dbReference>
<dbReference type="InterPro" id="IPR058624">
    <property type="entry name" value="MdtA-like_HH"/>
</dbReference>
<dbReference type="AlphaFoldDB" id="A0A3B0VCX8"/>
<dbReference type="Gene3D" id="1.10.287.470">
    <property type="entry name" value="Helix hairpin bin"/>
    <property type="match status" value="1"/>
</dbReference>
<dbReference type="Pfam" id="PF25876">
    <property type="entry name" value="HH_MFP_RND"/>
    <property type="match status" value="1"/>
</dbReference>
<dbReference type="EMBL" id="UOEX01000153">
    <property type="protein sequence ID" value="VAW36097.1"/>
    <property type="molecule type" value="Genomic_DNA"/>
</dbReference>
<dbReference type="Pfam" id="PF25917">
    <property type="entry name" value="BSH_RND"/>
    <property type="match status" value="1"/>
</dbReference>
<gene>
    <name evidence="3" type="ORF">MNBD_DELTA03-1738</name>
</gene>
<feature type="domain" description="Multidrug resistance protein MdtA-like alpha-helical hairpin" evidence="1">
    <location>
        <begin position="111"/>
        <end position="179"/>
    </location>
</feature>
<sequence>MNIQRVAAIMMLVLALTGCKEQAGSKNTAQTARPVINGVQTARVSLARVPVFYETVGTVKSRASVTVAARIMGKVTGVMFKDGDKVKAGQLLVSIDDRQFRQQITAAEAALSQAKQSLTTADKHRQLAEVTYKRYKKLFDEKAITGQEIDEIKTKMQVAGLQYEMADKAVSQAESGLAQARIARGFASVHAPVSGIIVKKMVETGIMAAPGRPLFTIDEKGPLHVDIKADENKISLLRKNMPVVVEIPSQNRRISGVVTTIVGAVNPRS</sequence>
<dbReference type="InterPro" id="IPR006143">
    <property type="entry name" value="RND_pump_MFP"/>
</dbReference>
<dbReference type="PANTHER" id="PTHR30469:SF15">
    <property type="entry name" value="HLYD FAMILY OF SECRETION PROTEINS"/>
    <property type="match status" value="1"/>
</dbReference>
<dbReference type="PROSITE" id="PS51257">
    <property type="entry name" value="PROKAR_LIPOPROTEIN"/>
    <property type="match status" value="1"/>
</dbReference>
<dbReference type="InterPro" id="IPR058625">
    <property type="entry name" value="MdtA-like_BSH"/>
</dbReference>
<feature type="non-terminal residue" evidence="3">
    <location>
        <position position="269"/>
    </location>
</feature>
<dbReference type="Gene3D" id="2.40.30.170">
    <property type="match status" value="1"/>
</dbReference>
<dbReference type="GO" id="GO:0015562">
    <property type="term" value="F:efflux transmembrane transporter activity"/>
    <property type="evidence" value="ECO:0007669"/>
    <property type="project" value="TreeGrafter"/>
</dbReference>
<evidence type="ECO:0000259" key="2">
    <source>
        <dbReference type="Pfam" id="PF25917"/>
    </source>
</evidence>
<evidence type="ECO:0000313" key="3">
    <source>
        <dbReference type="EMBL" id="VAW36097.1"/>
    </source>
</evidence>
<reference evidence="3" key="1">
    <citation type="submission" date="2018-06" db="EMBL/GenBank/DDBJ databases">
        <authorList>
            <person name="Zhirakovskaya E."/>
        </authorList>
    </citation>
    <scope>NUCLEOTIDE SEQUENCE</scope>
</reference>
<dbReference type="PANTHER" id="PTHR30469">
    <property type="entry name" value="MULTIDRUG RESISTANCE PROTEIN MDTA"/>
    <property type="match status" value="1"/>
</dbReference>
<dbReference type="Gene3D" id="2.40.50.100">
    <property type="match status" value="1"/>
</dbReference>
<evidence type="ECO:0000259" key="1">
    <source>
        <dbReference type="Pfam" id="PF25876"/>
    </source>
</evidence>
<dbReference type="GO" id="GO:1990281">
    <property type="term" value="C:efflux pump complex"/>
    <property type="evidence" value="ECO:0007669"/>
    <property type="project" value="TreeGrafter"/>
</dbReference>
<name>A0A3B0VCX8_9ZZZZ</name>
<feature type="domain" description="Multidrug resistance protein MdtA-like barrel-sandwich hybrid" evidence="2">
    <location>
        <begin position="64"/>
        <end position="214"/>
    </location>
</feature>
<proteinExistence type="predicted"/>
<protein>
    <submittedName>
        <fullName evidence="3">Uncharacterized protein</fullName>
    </submittedName>
</protein>
<organism evidence="3">
    <name type="scientific">hydrothermal vent metagenome</name>
    <dbReference type="NCBI Taxonomy" id="652676"/>
    <lineage>
        <taxon>unclassified sequences</taxon>
        <taxon>metagenomes</taxon>
        <taxon>ecological metagenomes</taxon>
    </lineage>
</organism>